<sequence length="403" mass="43736">MIRKVLIVHNEYQKHGGEDSVVVQEENALKRAGYEVQLFTVSNKAISSFADKVQAAFSAFNSPRIIKSIVDVAREFRPDVAHVHNFFPMISPMIHAALQENGIPTVQTLHNYRVICAGATLNRNGAPCEICITKSPYNAVLHRCYRGSLLGSLAVAYSVQQHKSRGTWSNDVDRFIVLTEFERSRFIAAGLPAERIKTKPNGLADPDPGVGAVQRHGLLFVGRLTHEKGVDVLVRAAQMAGCPIKVLGEGPLQPLVEGCAEIEYLGQCEPSVVRTAMAEAAAMIVPSVWYEGLPMVIVEAFASGTPVIASRIGSLIEIIEDGVTGIHTEPGDAADLARAMTRLASDPAAARRMGKAARLKYEQNWSEALTTSHLLSIYEEAVASYARKQIVVEGSQPSELALT</sequence>
<name>A0A512JNT3_9HYPH</name>
<dbReference type="SUPFAM" id="SSF53756">
    <property type="entry name" value="UDP-Glycosyltransferase/glycogen phosphorylase"/>
    <property type="match status" value="1"/>
</dbReference>
<dbReference type="Pfam" id="PF13439">
    <property type="entry name" value="Glyco_transf_4"/>
    <property type="match status" value="1"/>
</dbReference>
<dbReference type="Gene3D" id="3.40.50.2000">
    <property type="entry name" value="Glycogen Phosphorylase B"/>
    <property type="match status" value="2"/>
</dbReference>
<gene>
    <name evidence="2" type="ORF">MGN01_34540</name>
</gene>
<dbReference type="EMBL" id="BJZV01000021">
    <property type="protein sequence ID" value="GEP11609.1"/>
    <property type="molecule type" value="Genomic_DNA"/>
</dbReference>
<dbReference type="AlphaFoldDB" id="A0A512JNT3"/>
<keyword evidence="3" id="KW-1185">Reference proteome</keyword>
<evidence type="ECO:0000259" key="1">
    <source>
        <dbReference type="Pfam" id="PF13439"/>
    </source>
</evidence>
<dbReference type="Pfam" id="PF13692">
    <property type="entry name" value="Glyco_trans_1_4"/>
    <property type="match status" value="1"/>
</dbReference>
<dbReference type="PANTHER" id="PTHR45947">
    <property type="entry name" value="SULFOQUINOVOSYL TRANSFERASE SQD2"/>
    <property type="match status" value="1"/>
</dbReference>
<evidence type="ECO:0000313" key="2">
    <source>
        <dbReference type="EMBL" id="GEP11609.1"/>
    </source>
</evidence>
<comment type="caution">
    <text evidence="2">The sequence shown here is derived from an EMBL/GenBank/DDBJ whole genome shotgun (WGS) entry which is preliminary data.</text>
</comment>
<feature type="domain" description="Glycosyltransferase subfamily 4-like N-terminal" evidence="1">
    <location>
        <begin position="16"/>
        <end position="202"/>
    </location>
</feature>
<keyword evidence="2" id="KW-0808">Transferase</keyword>
<reference evidence="2 3" key="1">
    <citation type="submission" date="2019-07" db="EMBL/GenBank/DDBJ databases">
        <title>Whole genome shotgun sequence of Methylobacterium gnaphalii NBRC 107716.</title>
        <authorList>
            <person name="Hosoyama A."/>
            <person name="Uohara A."/>
            <person name="Ohji S."/>
            <person name="Ichikawa N."/>
        </authorList>
    </citation>
    <scope>NUCLEOTIDE SEQUENCE [LARGE SCALE GENOMIC DNA]</scope>
    <source>
        <strain evidence="2 3">NBRC 107716</strain>
    </source>
</reference>
<dbReference type="InterPro" id="IPR050194">
    <property type="entry name" value="Glycosyltransferase_grp1"/>
</dbReference>
<dbReference type="InterPro" id="IPR028098">
    <property type="entry name" value="Glyco_trans_4-like_N"/>
</dbReference>
<accession>A0A512JNT3</accession>
<organism evidence="2 3">
    <name type="scientific">Methylobacterium gnaphalii</name>
    <dbReference type="NCBI Taxonomy" id="1010610"/>
    <lineage>
        <taxon>Bacteria</taxon>
        <taxon>Pseudomonadati</taxon>
        <taxon>Pseudomonadota</taxon>
        <taxon>Alphaproteobacteria</taxon>
        <taxon>Hyphomicrobiales</taxon>
        <taxon>Methylobacteriaceae</taxon>
        <taxon>Methylobacterium</taxon>
    </lineage>
</organism>
<dbReference type="GO" id="GO:0016757">
    <property type="term" value="F:glycosyltransferase activity"/>
    <property type="evidence" value="ECO:0007669"/>
    <property type="project" value="TreeGrafter"/>
</dbReference>
<dbReference type="RefSeq" id="WP_147048031.1">
    <property type="nucleotide sequence ID" value="NZ_BJZV01000021.1"/>
</dbReference>
<protein>
    <submittedName>
        <fullName evidence="2">Glycosyl transferase</fullName>
    </submittedName>
</protein>
<dbReference type="PANTHER" id="PTHR45947:SF13">
    <property type="entry name" value="TRANSFERASE"/>
    <property type="match status" value="1"/>
</dbReference>
<dbReference type="Proteomes" id="UP000321750">
    <property type="component" value="Unassembled WGS sequence"/>
</dbReference>
<proteinExistence type="predicted"/>
<evidence type="ECO:0000313" key="3">
    <source>
        <dbReference type="Proteomes" id="UP000321750"/>
    </source>
</evidence>
<dbReference type="CDD" id="cd03801">
    <property type="entry name" value="GT4_PimA-like"/>
    <property type="match status" value="1"/>
</dbReference>
<dbReference type="OrthoDB" id="9807414at2"/>